<organism evidence="1 2">
    <name type="scientific">Sporocytophaga myxococcoides</name>
    <dbReference type="NCBI Taxonomy" id="153721"/>
    <lineage>
        <taxon>Bacteria</taxon>
        <taxon>Pseudomonadati</taxon>
        <taxon>Bacteroidota</taxon>
        <taxon>Cytophagia</taxon>
        <taxon>Cytophagales</taxon>
        <taxon>Cytophagaceae</taxon>
        <taxon>Sporocytophaga</taxon>
    </lineage>
</organism>
<evidence type="ECO:0000313" key="2">
    <source>
        <dbReference type="Proteomes" id="UP000030185"/>
    </source>
</evidence>
<proteinExistence type="predicted"/>
<sequence length="174" mass="20171">MIWNNRKPFGHNMIENAKVVDVFGTEHPFEKDGEMGFEVSWIYGGKLITKRVVDRQKHGLIPSITPKKDSVILVFGALEDLTSPYNACICNADGSLRINLIPPQLVSDKYKEYEKEVGRKEAEKDIRFLWPFYLEKDDKEILVMGVRFNYDWYEIRELDPNTGKFGKCYGATKQ</sequence>
<dbReference type="STRING" id="153721.MYP_4058"/>
<dbReference type="OrthoDB" id="1341760at2"/>
<dbReference type="EMBL" id="BBLT01000009">
    <property type="protein sequence ID" value="GAL86828.1"/>
    <property type="molecule type" value="Genomic_DNA"/>
</dbReference>
<dbReference type="Proteomes" id="UP000030185">
    <property type="component" value="Unassembled WGS sequence"/>
</dbReference>
<comment type="caution">
    <text evidence="1">The sequence shown here is derived from an EMBL/GenBank/DDBJ whole genome shotgun (WGS) entry which is preliminary data.</text>
</comment>
<evidence type="ECO:0000313" key="1">
    <source>
        <dbReference type="EMBL" id="GAL86828.1"/>
    </source>
</evidence>
<name>A0A098LL68_9BACT</name>
<protein>
    <submittedName>
        <fullName evidence="1">Uncharacterized protein</fullName>
    </submittedName>
</protein>
<reference evidence="1 2" key="1">
    <citation type="submission" date="2014-09" db="EMBL/GenBank/DDBJ databases">
        <title>Sporocytophaga myxococcoides PG-01 genome sequencing.</title>
        <authorList>
            <person name="Liu L."/>
            <person name="Gao P.J."/>
            <person name="Chen G.J."/>
            <person name="Wang L.S."/>
        </authorList>
    </citation>
    <scope>NUCLEOTIDE SEQUENCE [LARGE SCALE GENOMIC DNA]</scope>
    <source>
        <strain evidence="1 2">PG-01</strain>
    </source>
</reference>
<dbReference type="RefSeq" id="WP_045467308.1">
    <property type="nucleotide sequence ID" value="NZ_BBLT01000009.1"/>
</dbReference>
<accession>A0A098LL68</accession>
<gene>
    <name evidence="1" type="ORF">MYP_4058</name>
</gene>
<keyword evidence="2" id="KW-1185">Reference proteome</keyword>
<dbReference type="AlphaFoldDB" id="A0A098LL68"/>